<feature type="region of interest" description="Disordered" evidence="1">
    <location>
        <begin position="181"/>
        <end position="267"/>
    </location>
</feature>
<accession>A0A1E4RZ73</accession>
<evidence type="ECO:0000256" key="1">
    <source>
        <dbReference type="SAM" id="MobiDB-lite"/>
    </source>
</evidence>
<dbReference type="GeneID" id="30989791"/>
<dbReference type="EMBL" id="KV453934">
    <property type="protein sequence ID" value="ODV72563.1"/>
    <property type="molecule type" value="Genomic_DNA"/>
</dbReference>
<evidence type="ECO:0000313" key="3">
    <source>
        <dbReference type="EMBL" id="ODV72563.1"/>
    </source>
</evidence>
<proteinExistence type="predicted"/>
<keyword evidence="4" id="KW-1185">Reference proteome</keyword>
<organism evidence="3 4">
    <name type="scientific">Cyberlindnera jadinii (strain ATCC 18201 / CBS 1600 / BCRC 20928 / JCM 3617 / NBRC 0987 / NRRL Y-1542)</name>
    <name type="common">Torula yeast</name>
    <name type="synonym">Candida utilis</name>
    <dbReference type="NCBI Taxonomy" id="983966"/>
    <lineage>
        <taxon>Eukaryota</taxon>
        <taxon>Fungi</taxon>
        <taxon>Dikarya</taxon>
        <taxon>Ascomycota</taxon>
        <taxon>Saccharomycotina</taxon>
        <taxon>Saccharomycetes</taxon>
        <taxon>Phaffomycetales</taxon>
        <taxon>Phaffomycetaceae</taxon>
        <taxon>Cyberlindnera</taxon>
    </lineage>
</organism>
<feature type="signal peptide" evidence="2">
    <location>
        <begin position="1"/>
        <end position="24"/>
    </location>
</feature>
<dbReference type="Proteomes" id="UP000094389">
    <property type="component" value="Unassembled WGS sequence"/>
</dbReference>
<dbReference type="AlphaFoldDB" id="A0A1E4RZ73"/>
<dbReference type="RefSeq" id="XP_020069602.1">
    <property type="nucleotide sequence ID" value="XM_020215395.1"/>
</dbReference>
<evidence type="ECO:0000313" key="4">
    <source>
        <dbReference type="Proteomes" id="UP000094389"/>
    </source>
</evidence>
<sequence length="296" mass="30609">MKYQIVASTLALAAIALAAPSADALPWANANSQAAAAAKAYADAYAEAEAIGHADPDAFALAASADDCASIACHAACGLLIIEAQSCSGNSENTYKGPYDTSCLCSEGSAFMSHYAPCMECGWTLWKYYGVYVEDALAACPGLSTEPTGTLRCSTTLTDAYTPDYNIEGCSYLGNCPEKTDDAKTTAEEPTTTADKPTTTAADTTETPKQTTDEHQPEEETTTTEQPATETAGEKTTAMDQTRSGETTVQTPDKTTAAQESTAQDSTIHDVSTFEGAATKVGAAAGAAIAGAFLLF</sequence>
<protein>
    <submittedName>
        <fullName evidence="3">Uncharacterized protein</fullName>
    </submittedName>
</protein>
<reference evidence="3 4" key="1">
    <citation type="journal article" date="2016" name="Proc. Natl. Acad. Sci. U.S.A.">
        <title>Comparative genomics of biotechnologically important yeasts.</title>
        <authorList>
            <person name="Riley R."/>
            <person name="Haridas S."/>
            <person name="Wolfe K.H."/>
            <person name="Lopes M.R."/>
            <person name="Hittinger C.T."/>
            <person name="Goeker M."/>
            <person name="Salamov A.A."/>
            <person name="Wisecaver J.H."/>
            <person name="Long T.M."/>
            <person name="Calvey C.H."/>
            <person name="Aerts A.L."/>
            <person name="Barry K.W."/>
            <person name="Choi C."/>
            <person name="Clum A."/>
            <person name="Coughlan A.Y."/>
            <person name="Deshpande S."/>
            <person name="Douglass A.P."/>
            <person name="Hanson S.J."/>
            <person name="Klenk H.-P."/>
            <person name="LaButti K.M."/>
            <person name="Lapidus A."/>
            <person name="Lindquist E.A."/>
            <person name="Lipzen A.M."/>
            <person name="Meier-Kolthoff J.P."/>
            <person name="Ohm R.A."/>
            <person name="Otillar R.P."/>
            <person name="Pangilinan J.L."/>
            <person name="Peng Y."/>
            <person name="Rokas A."/>
            <person name="Rosa C.A."/>
            <person name="Scheuner C."/>
            <person name="Sibirny A.A."/>
            <person name="Slot J.C."/>
            <person name="Stielow J.B."/>
            <person name="Sun H."/>
            <person name="Kurtzman C.P."/>
            <person name="Blackwell M."/>
            <person name="Grigoriev I.V."/>
            <person name="Jeffries T.W."/>
        </authorList>
    </citation>
    <scope>NUCLEOTIDE SEQUENCE [LARGE SCALE GENOMIC DNA]</scope>
    <source>
        <strain evidence="4">ATCC 18201 / CBS 1600 / BCRC 20928 / JCM 3617 / NBRC 0987 / NRRL Y-1542</strain>
    </source>
</reference>
<dbReference type="STRING" id="983966.A0A1E4RZ73"/>
<feature type="compositionally biased region" description="Polar residues" evidence="1">
    <location>
        <begin position="238"/>
        <end position="267"/>
    </location>
</feature>
<keyword evidence="2" id="KW-0732">Signal</keyword>
<feature type="compositionally biased region" description="Low complexity" evidence="1">
    <location>
        <begin position="188"/>
        <end position="210"/>
    </location>
</feature>
<dbReference type="OrthoDB" id="10530688at2759"/>
<evidence type="ECO:0000256" key="2">
    <source>
        <dbReference type="SAM" id="SignalP"/>
    </source>
</evidence>
<name>A0A1E4RZ73_CYBJN</name>
<feature type="chain" id="PRO_5009162530" evidence="2">
    <location>
        <begin position="25"/>
        <end position="296"/>
    </location>
</feature>
<gene>
    <name evidence="3" type="ORF">CYBJADRAFT_168494</name>
</gene>